<reference evidence="1" key="2">
    <citation type="submission" date="2023-06" db="EMBL/GenBank/DDBJ databases">
        <authorList>
            <person name="Ma L."/>
            <person name="Liu K.-W."/>
            <person name="Li Z."/>
            <person name="Hsiao Y.-Y."/>
            <person name="Qi Y."/>
            <person name="Fu T."/>
            <person name="Tang G."/>
            <person name="Zhang D."/>
            <person name="Sun W.-H."/>
            <person name="Liu D.-K."/>
            <person name="Li Y."/>
            <person name="Chen G.-Z."/>
            <person name="Liu X.-D."/>
            <person name="Liao X.-Y."/>
            <person name="Jiang Y.-T."/>
            <person name="Yu X."/>
            <person name="Hao Y."/>
            <person name="Huang J."/>
            <person name="Zhao X.-W."/>
            <person name="Ke S."/>
            <person name="Chen Y.-Y."/>
            <person name="Wu W.-L."/>
            <person name="Hsu J.-L."/>
            <person name="Lin Y.-F."/>
            <person name="Huang M.-D."/>
            <person name="Li C.-Y."/>
            <person name="Huang L."/>
            <person name="Wang Z.-W."/>
            <person name="Zhao X."/>
            <person name="Zhong W.-Y."/>
            <person name="Peng D.-H."/>
            <person name="Ahmad S."/>
            <person name="Lan S."/>
            <person name="Zhang J.-S."/>
            <person name="Tsai W.-C."/>
            <person name="Van De Peer Y."/>
            <person name="Liu Z.-J."/>
        </authorList>
    </citation>
    <scope>NUCLEOTIDE SEQUENCE</scope>
    <source>
        <strain evidence="1">CP</strain>
        <tissue evidence="1">Leaves</tissue>
    </source>
</reference>
<dbReference type="AlphaFoldDB" id="A0AAV9DLX3"/>
<gene>
    <name evidence="1" type="ORF">QJS10_CPB12g01551</name>
</gene>
<proteinExistence type="predicted"/>
<dbReference type="EMBL" id="JAUJYO010000012">
    <property type="protein sequence ID" value="KAK1301875.1"/>
    <property type="molecule type" value="Genomic_DNA"/>
</dbReference>
<dbReference type="Proteomes" id="UP001180020">
    <property type="component" value="Unassembled WGS sequence"/>
</dbReference>
<comment type="caution">
    <text evidence="1">The sequence shown here is derived from an EMBL/GenBank/DDBJ whole genome shotgun (WGS) entry which is preliminary data.</text>
</comment>
<evidence type="ECO:0000313" key="1">
    <source>
        <dbReference type="EMBL" id="KAK1301875.1"/>
    </source>
</evidence>
<accession>A0AAV9DLX3</accession>
<reference evidence="1" key="1">
    <citation type="journal article" date="2023" name="Nat. Commun.">
        <title>Diploid and tetraploid genomes of Acorus and the evolution of monocots.</title>
        <authorList>
            <person name="Ma L."/>
            <person name="Liu K.W."/>
            <person name="Li Z."/>
            <person name="Hsiao Y.Y."/>
            <person name="Qi Y."/>
            <person name="Fu T."/>
            <person name="Tang G.D."/>
            <person name="Zhang D."/>
            <person name="Sun W.H."/>
            <person name="Liu D.K."/>
            <person name="Li Y."/>
            <person name="Chen G.Z."/>
            <person name="Liu X.D."/>
            <person name="Liao X.Y."/>
            <person name="Jiang Y.T."/>
            <person name="Yu X."/>
            <person name="Hao Y."/>
            <person name="Huang J."/>
            <person name="Zhao X.W."/>
            <person name="Ke S."/>
            <person name="Chen Y.Y."/>
            <person name="Wu W.L."/>
            <person name="Hsu J.L."/>
            <person name="Lin Y.F."/>
            <person name="Huang M.D."/>
            <person name="Li C.Y."/>
            <person name="Huang L."/>
            <person name="Wang Z.W."/>
            <person name="Zhao X."/>
            <person name="Zhong W.Y."/>
            <person name="Peng D.H."/>
            <person name="Ahmad S."/>
            <person name="Lan S."/>
            <person name="Zhang J.S."/>
            <person name="Tsai W.C."/>
            <person name="Van de Peer Y."/>
            <person name="Liu Z.J."/>
        </authorList>
    </citation>
    <scope>NUCLEOTIDE SEQUENCE</scope>
    <source>
        <strain evidence="1">CP</strain>
    </source>
</reference>
<protein>
    <submittedName>
        <fullName evidence="1">Uncharacterized protein</fullName>
    </submittedName>
</protein>
<organism evidence="1 2">
    <name type="scientific">Acorus calamus</name>
    <name type="common">Sweet flag</name>
    <dbReference type="NCBI Taxonomy" id="4465"/>
    <lineage>
        <taxon>Eukaryota</taxon>
        <taxon>Viridiplantae</taxon>
        <taxon>Streptophyta</taxon>
        <taxon>Embryophyta</taxon>
        <taxon>Tracheophyta</taxon>
        <taxon>Spermatophyta</taxon>
        <taxon>Magnoliopsida</taxon>
        <taxon>Liliopsida</taxon>
        <taxon>Acoraceae</taxon>
        <taxon>Acorus</taxon>
    </lineage>
</organism>
<sequence>MAGIPELALVSGQKIPVVGFGTKTAPLPFDPLVSIFLTQSKLGNNTLTRRWLTRQNNLSAGP</sequence>
<keyword evidence="2" id="KW-1185">Reference proteome</keyword>
<evidence type="ECO:0000313" key="2">
    <source>
        <dbReference type="Proteomes" id="UP001180020"/>
    </source>
</evidence>
<name>A0AAV9DLX3_ACOCL</name>